<evidence type="ECO:0000256" key="4">
    <source>
        <dbReference type="ARBA" id="ARBA00022989"/>
    </source>
</evidence>
<dbReference type="InterPro" id="IPR007248">
    <property type="entry name" value="Mpv17_PMP22"/>
</dbReference>
<keyword evidence="4 6" id="KW-1133">Transmembrane helix</keyword>
<feature type="region of interest" description="Disordered" evidence="7">
    <location>
        <begin position="244"/>
        <end position="279"/>
    </location>
</feature>
<comment type="subcellular location">
    <subcellularLocation>
        <location evidence="1">Membrane</location>
        <topology evidence="1">Multi-pass membrane protein</topology>
    </subcellularLocation>
</comment>
<accession>A0A316U822</accession>
<gene>
    <name evidence="8" type="ORF">BCV69DRAFT_282115</name>
</gene>
<protein>
    <recommendedName>
        <fullName evidence="10">Integral membrane protein</fullName>
    </recommendedName>
</protein>
<dbReference type="EMBL" id="KZ819325">
    <property type="protein sequence ID" value="PWN21390.1"/>
    <property type="molecule type" value="Genomic_DNA"/>
</dbReference>
<dbReference type="RefSeq" id="XP_025348550.1">
    <property type="nucleotide sequence ID" value="XM_025492240.1"/>
</dbReference>
<evidence type="ECO:0000256" key="3">
    <source>
        <dbReference type="ARBA" id="ARBA00022692"/>
    </source>
</evidence>
<comment type="similarity">
    <text evidence="2 6">Belongs to the peroxisomal membrane protein PXMP2/4 family.</text>
</comment>
<proteinExistence type="inferred from homology"/>
<feature type="compositionally biased region" description="Gly residues" evidence="7">
    <location>
        <begin position="246"/>
        <end position="260"/>
    </location>
</feature>
<dbReference type="GO" id="GO:0005778">
    <property type="term" value="C:peroxisomal membrane"/>
    <property type="evidence" value="ECO:0007669"/>
    <property type="project" value="TreeGrafter"/>
</dbReference>
<name>A0A316U822_9BASI</name>
<evidence type="ECO:0000256" key="1">
    <source>
        <dbReference type="ARBA" id="ARBA00004141"/>
    </source>
</evidence>
<reference evidence="8 9" key="1">
    <citation type="journal article" date="2018" name="Mol. Biol. Evol.">
        <title>Broad Genomic Sampling Reveals a Smut Pathogenic Ancestry of the Fungal Clade Ustilaginomycotina.</title>
        <authorList>
            <person name="Kijpornyongpan T."/>
            <person name="Mondo S.J."/>
            <person name="Barry K."/>
            <person name="Sandor L."/>
            <person name="Lee J."/>
            <person name="Lipzen A."/>
            <person name="Pangilinan J."/>
            <person name="LaButti K."/>
            <person name="Hainaut M."/>
            <person name="Henrissat B."/>
            <person name="Grigoriev I.V."/>
            <person name="Spatafora J.W."/>
            <person name="Aime M.C."/>
        </authorList>
    </citation>
    <scope>NUCLEOTIDE SEQUENCE [LARGE SCALE GENOMIC DNA]</scope>
    <source>
        <strain evidence="8 9">MCA 4718</strain>
    </source>
</reference>
<dbReference type="PANTHER" id="PTHR11266:SF93">
    <property type="entry name" value="INTEGRAL MEMBRANE PROTEIN 25D9-6"/>
    <property type="match status" value="1"/>
</dbReference>
<evidence type="ECO:0008006" key="10">
    <source>
        <dbReference type="Google" id="ProtNLM"/>
    </source>
</evidence>
<evidence type="ECO:0000256" key="6">
    <source>
        <dbReference type="RuleBase" id="RU363053"/>
    </source>
</evidence>
<dbReference type="Pfam" id="PF04117">
    <property type="entry name" value="Mpv17_PMP22"/>
    <property type="match status" value="1"/>
</dbReference>
<dbReference type="AlphaFoldDB" id="A0A316U822"/>
<evidence type="ECO:0000313" key="9">
    <source>
        <dbReference type="Proteomes" id="UP000245942"/>
    </source>
</evidence>
<keyword evidence="3 6" id="KW-0812">Transmembrane</keyword>
<dbReference type="STRING" id="1684307.A0A316U822"/>
<evidence type="ECO:0000256" key="7">
    <source>
        <dbReference type="SAM" id="MobiDB-lite"/>
    </source>
</evidence>
<keyword evidence="5 6" id="KW-0472">Membrane</keyword>
<dbReference type="OrthoDB" id="860at2759"/>
<dbReference type="PANTHER" id="PTHR11266">
    <property type="entry name" value="PEROXISOMAL MEMBRANE PROTEIN 2, PXMP2 MPV17"/>
    <property type="match status" value="1"/>
</dbReference>
<keyword evidence="9" id="KW-1185">Reference proteome</keyword>
<feature type="region of interest" description="Disordered" evidence="7">
    <location>
        <begin position="1"/>
        <end position="25"/>
    </location>
</feature>
<dbReference type="GeneID" id="37013974"/>
<evidence type="ECO:0000256" key="2">
    <source>
        <dbReference type="ARBA" id="ARBA00006824"/>
    </source>
</evidence>
<evidence type="ECO:0000256" key="5">
    <source>
        <dbReference type="ARBA" id="ARBA00023136"/>
    </source>
</evidence>
<sequence>MSAVKLPTQNALPVPPGAGLNSPASSTLTSNPLLSRYLVALQANPLRTKQITSGVLSALAEVLAGHFAGLPSAAANSKERQHQADQGGILGLTSALLAKAGINDRAGKMFIYGSLVSAPLGHVLTGMLQRAFVGKTSPRDKVMQIIVSSLTVTVITNIVYLASMAVVNGARAPEKIMAVVKAGIWKMLQISWATSPLAIAFAQNYLPPELWEPFFTVIRFFLSTAFNTMAKKKQVALARKEALRRGGNGGGTSGSASGNGGEKDLGDADIRSKAAGGSR</sequence>
<dbReference type="Proteomes" id="UP000245942">
    <property type="component" value="Unassembled WGS sequence"/>
</dbReference>
<feature type="transmembrane region" description="Helical" evidence="6">
    <location>
        <begin position="109"/>
        <end position="133"/>
    </location>
</feature>
<feature type="transmembrane region" description="Helical" evidence="6">
    <location>
        <begin position="145"/>
        <end position="167"/>
    </location>
</feature>
<evidence type="ECO:0000313" key="8">
    <source>
        <dbReference type="EMBL" id="PWN21390.1"/>
    </source>
</evidence>
<organism evidence="8 9">
    <name type="scientific">Pseudomicrostroma glucosiphilum</name>
    <dbReference type="NCBI Taxonomy" id="1684307"/>
    <lineage>
        <taxon>Eukaryota</taxon>
        <taxon>Fungi</taxon>
        <taxon>Dikarya</taxon>
        <taxon>Basidiomycota</taxon>
        <taxon>Ustilaginomycotina</taxon>
        <taxon>Exobasidiomycetes</taxon>
        <taxon>Microstromatales</taxon>
        <taxon>Microstromatales incertae sedis</taxon>
        <taxon>Pseudomicrostroma</taxon>
    </lineage>
</organism>
<feature type="compositionally biased region" description="Basic and acidic residues" evidence="7">
    <location>
        <begin position="261"/>
        <end position="272"/>
    </location>
</feature>